<evidence type="ECO:0000313" key="2">
    <source>
        <dbReference type="Proteomes" id="UP001140087"/>
    </source>
</evidence>
<keyword evidence="2" id="KW-1185">Reference proteome</keyword>
<proteinExistence type="predicted"/>
<comment type="caution">
    <text evidence="1">The sequence shown here is derived from an EMBL/GenBank/DDBJ whole genome shotgun (WGS) entry which is preliminary data.</text>
</comment>
<dbReference type="EMBL" id="JANBUN010000161">
    <property type="protein sequence ID" value="KAJ2806262.1"/>
    <property type="molecule type" value="Genomic_DNA"/>
</dbReference>
<organism evidence="1 2">
    <name type="scientific">Coemansia helicoidea</name>
    <dbReference type="NCBI Taxonomy" id="1286919"/>
    <lineage>
        <taxon>Eukaryota</taxon>
        <taxon>Fungi</taxon>
        <taxon>Fungi incertae sedis</taxon>
        <taxon>Zoopagomycota</taxon>
        <taxon>Kickxellomycotina</taxon>
        <taxon>Kickxellomycetes</taxon>
        <taxon>Kickxellales</taxon>
        <taxon>Kickxellaceae</taxon>
        <taxon>Coemansia</taxon>
    </lineage>
</organism>
<evidence type="ECO:0000313" key="1">
    <source>
        <dbReference type="EMBL" id="KAJ2806262.1"/>
    </source>
</evidence>
<protein>
    <submittedName>
        <fullName evidence="1">Uncharacterized protein</fullName>
    </submittedName>
</protein>
<name>A0ACC1LF05_9FUNG</name>
<dbReference type="Proteomes" id="UP001140087">
    <property type="component" value="Unassembled WGS sequence"/>
</dbReference>
<gene>
    <name evidence="1" type="ORF">H4R21_000948</name>
</gene>
<accession>A0ACC1LF05</accession>
<sequence length="229" mass="24649">MADSAGRAAGGGAAATESEPPAHLTIDTSVQDTAVATSATHPLIFRHGTEVEIPEEPIKSARLRELRQGRVPAHKRRLVAICIVDDEQAESLTSWALQNELVLGRDSVLLLHVRQSASGMLGDLIGTNGTAESADRTWSHALLRKHAIPLKREGFAIKGVSIKGADIRGELVCKLVEFGCDLVVVGGGHHKRRSILDRLRRRKSVHLLDKAPCPVLFVRPAPGRAGSEK</sequence>
<reference evidence="1" key="1">
    <citation type="submission" date="2022-07" db="EMBL/GenBank/DDBJ databases">
        <title>Phylogenomic reconstructions and comparative analyses of Kickxellomycotina fungi.</title>
        <authorList>
            <person name="Reynolds N.K."/>
            <person name="Stajich J.E."/>
            <person name="Barry K."/>
            <person name="Grigoriev I.V."/>
            <person name="Crous P."/>
            <person name="Smith M.E."/>
        </authorList>
    </citation>
    <scope>NUCLEOTIDE SEQUENCE</scope>
    <source>
        <strain evidence="1">BCRC 34780</strain>
    </source>
</reference>